<feature type="region of interest" description="Disordered" evidence="1">
    <location>
        <begin position="57"/>
        <end position="100"/>
    </location>
</feature>
<evidence type="ECO:0000256" key="1">
    <source>
        <dbReference type="SAM" id="MobiDB-lite"/>
    </source>
</evidence>
<dbReference type="AlphaFoldDB" id="A0A6L2KBV5"/>
<proteinExistence type="predicted"/>
<accession>A0A6L2KBV5</accession>
<feature type="compositionally biased region" description="Low complexity" evidence="1">
    <location>
        <begin position="14"/>
        <end position="33"/>
    </location>
</feature>
<feature type="region of interest" description="Disordered" evidence="1">
    <location>
        <begin position="1"/>
        <end position="33"/>
    </location>
</feature>
<dbReference type="GO" id="GO:0070979">
    <property type="term" value="P:protein K11-linked ubiquitination"/>
    <property type="evidence" value="ECO:0007669"/>
    <property type="project" value="TreeGrafter"/>
</dbReference>
<feature type="compositionally biased region" description="Polar residues" evidence="1">
    <location>
        <begin position="57"/>
        <end position="66"/>
    </location>
</feature>
<dbReference type="PANTHER" id="PTHR45957">
    <property type="entry name" value="ANAPHASE-PROMOTING COMPLEX SUBUNIT 2"/>
    <property type="match status" value="1"/>
</dbReference>
<dbReference type="GO" id="GO:0007091">
    <property type="term" value="P:metaphase/anaphase transition of mitotic cell cycle"/>
    <property type="evidence" value="ECO:0007669"/>
    <property type="project" value="TreeGrafter"/>
</dbReference>
<name>A0A6L2KBV5_TANCI</name>
<dbReference type="GO" id="GO:0005680">
    <property type="term" value="C:anaphase-promoting complex"/>
    <property type="evidence" value="ECO:0007669"/>
    <property type="project" value="TreeGrafter"/>
</dbReference>
<organism evidence="2">
    <name type="scientific">Tanacetum cinerariifolium</name>
    <name type="common">Dalmatian daisy</name>
    <name type="synonym">Chrysanthemum cinerariifolium</name>
    <dbReference type="NCBI Taxonomy" id="118510"/>
    <lineage>
        <taxon>Eukaryota</taxon>
        <taxon>Viridiplantae</taxon>
        <taxon>Streptophyta</taxon>
        <taxon>Embryophyta</taxon>
        <taxon>Tracheophyta</taxon>
        <taxon>Spermatophyta</taxon>
        <taxon>Magnoliopsida</taxon>
        <taxon>eudicotyledons</taxon>
        <taxon>Gunneridae</taxon>
        <taxon>Pentapetalae</taxon>
        <taxon>asterids</taxon>
        <taxon>campanulids</taxon>
        <taxon>Asterales</taxon>
        <taxon>Asteraceae</taxon>
        <taxon>Asteroideae</taxon>
        <taxon>Anthemideae</taxon>
        <taxon>Anthemidinae</taxon>
        <taxon>Tanacetum</taxon>
    </lineage>
</organism>
<dbReference type="InterPro" id="IPR044554">
    <property type="entry name" value="ANAPC2"/>
</dbReference>
<reference evidence="2" key="1">
    <citation type="journal article" date="2019" name="Sci. Rep.">
        <title>Draft genome of Tanacetum cinerariifolium, the natural source of mosquito coil.</title>
        <authorList>
            <person name="Yamashiro T."/>
            <person name="Shiraishi A."/>
            <person name="Satake H."/>
            <person name="Nakayama K."/>
        </authorList>
    </citation>
    <scope>NUCLEOTIDE SEQUENCE</scope>
</reference>
<feature type="compositionally biased region" description="Polar residues" evidence="1">
    <location>
        <begin position="1"/>
        <end position="13"/>
    </location>
</feature>
<evidence type="ECO:0000313" key="2">
    <source>
        <dbReference type="EMBL" id="GEU46948.1"/>
    </source>
</evidence>
<protein>
    <submittedName>
        <fullName evidence="2">Anaphase-promoting complex subunit 2</fullName>
    </submittedName>
</protein>
<comment type="caution">
    <text evidence="2">The sequence shown here is derived from an EMBL/GenBank/DDBJ whole genome shotgun (WGS) entry which is preliminary data.</text>
</comment>
<sequence length="465" mass="51606">MYPSSNSSTSRDPNNINGNNTNDNNNNGNQQGIGLARYRSAPVSFLTTTVDSVINGQSQQQSTVGNHMSGGGGTSTRFFSPPDKTSSQLSSSVSNTGGDRTSFRLNEFATAFNGMKSTTSQTQNPSPLFRHGSSPAGFLNTLVSSTPTGVLPSHIFITNGTTCRVEDLVPFEWLWFERAEEIINRHKLDIREQSSCSSWCSVAERRGLIQSQVKERPIGKGRLCMSCGLLADRFNRCEPLGTEAVDNGLLAAGLVSSFAWSFRIFKDDPDGVLEKHGAPNFWKNFDAYSNVPDLEMDDNDVQEDEVELLCKALEEISREKQYQEKCLSMLVNSLQLCQDNNISMEGNLLDVEKVLFSKYRSIVSSVLMTTLPHQFTEVLHRYYKGRLEELSTIIAGDDEDTYKTLENIGMVVHNLKSLGFTSMTEDAYASAIFLLLKAKVYDLVGDEYHNSVLESIKNWIQAVPL</sequence>
<dbReference type="EMBL" id="BKCJ010002199">
    <property type="protein sequence ID" value="GEU46948.1"/>
    <property type="molecule type" value="Genomic_DNA"/>
</dbReference>
<dbReference type="PANTHER" id="PTHR45957:SF1">
    <property type="entry name" value="ANAPHASE-PROMOTING COMPLEX SUBUNIT 2"/>
    <property type="match status" value="1"/>
</dbReference>
<gene>
    <name evidence="2" type="ORF">Tci_018926</name>
</gene>